<comment type="caution">
    <text evidence="1">The sequence shown here is derived from an EMBL/GenBank/DDBJ whole genome shotgun (WGS) entry which is preliminary data.</text>
</comment>
<evidence type="ECO:0000313" key="1">
    <source>
        <dbReference type="EMBL" id="PUU72380.1"/>
    </source>
</evidence>
<sequence>MSIVCPSVLPKNYSISPHFYIQYPSFIRPEIFTGRALYRYLHILLKPSLSYDDHGFHQGFCFSQHQPCSPRPGVYGSNCAFNLRLGGFCEWAFLGHDTLLYSVKWHAQHFLNAGKPRFSLTRLRLSPEHEISSTILNNSSRTIQAAKSRRCLNNPSMITKIASILRTLTITCGITVLLPMIGLHS</sequence>
<gene>
    <name evidence="1" type="ORF">B9Z19DRAFT_684581</name>
</gene>
<accession>A0A2T6ZA65</accession>
<reference evidence="1 2" key="1">
    <citation type="submission" date="2017-04" db="EMBL/GenBank/DDBJ databases">
        <title>Draft genome sequence of Tuber borchii Vittad., a whitish edible truffle.</title>
        <authorList>
            <consortium name="DOE Joint Genome Institute"/>
            <person name="Murat C."/>
            <person name="Kuo A."/>
            <person name="Barry K.W."/>
            <person name="Clum A."/>
            <person name="Dockter R.B."/>
            <person name="Fauchery L."/>
            <person name="Iotti M."/>
            <person name="Kohler A."/>
            <person name="Labutti K."/>
            <person name="Lindquist E.A."/>
            <person name="Lipzen A."/>
            <person name="Ohm R.A."/>
            <person name="Wang M."/>
            <person name="Grigoriev I.V."/>
            <person name="Zambonelli A."/>
            <person name="Martin F.M."/>
        </authorList>
    </citation>
    <scope>NUCLEOTIDE SEQUENCE [LARGE SCALE GENOMIC DNA]</scope>
    <source>
        <strain evidence="1 2">Tbo3840</strain>
    </source>
</reference>
<protein>
    <submittedName>
        <fullName evidence="1">Uncharacterized protein</fullName>
    </submittedName>
</protein>
<dbReference type="AlphaFoldDB" id="A0A2T6ZA65"/>
<dbReference type="Proteomes" id="UP000244722">
    <property type="component" value="Unassembled WGS sequence"/>
</dbReference>
<dbReference type="EMBL" id="NESQ01000553">
    <property type="protein sequence ID" value="PUU72380.1"/>
    <property type="molecule type" value="Genomic_DNA"/>
</dbReference>
<keyword evidence="2" id="KW-1185">Reference proteome</keyword>
<proteinExistence type="predicted"/>
<evidence type="ECO:0000313" key="2">
    <source>
        <dbReference type="Proteomes" id="UP000244722"/>
    </source>
</evidence>
<organism evidence="1 2">
    <name type="scientific">Tuber borchii</name>
    <name type="common">White truffle</name>
    <dbReference type="NCBI Taxonomy" id="42251"/>
    <lineage>
        <taxon>Eukaryota</taxon>
        <taxon>Fungi</taxon>
        <taxon>Dikarya</taxon>
        <taxon>Ascomycota</taxon>
        <taxon>Pezizomycotina</taxon>
        <taxon>Pezizomycetes</taxon>
        <taxon>Pezizales</taxon>
        <taxon>Tuberaceae</taxon>
        <taxon>Tuber</taxon>
    </lineage>
</organism>
<name>A0A2T6ZA65_TUBBO</name>